<dbReference type="Pfam" id="PF13966">
    <property type="entry name" value="zf-RVT"/>
    <property type="match status" value="1"/>
</dbReference>
<dbReference type="PANTHER" id="PTHR47746">
    <property type="entry name" value="ZF-RVT DOMAIN-CONTAINING PROTEIN"/>
    <property type="match status" value="1"/>
</dbReference>
<evidence type="ECO:0000313" key="2">
    <source>
        <dbReference type="Proteomes" id="UP000694930"/>
    </source>
</evidence>
<dbReference type="GeneID" id="107006172"/>
<dbReference type="RefSeq" id="XP_015060281.1">
    <property type="nucleotide sequence ID" value="XM_015204795.1"/>
</dbReference>
<reference evidence="2" key="1">
    <citation type="journal article" date="2014" name="Nat. Genet.">
        <title>The genome of the stress-tolerant wild tomato species Solanum pennellii.</title>
        <authorList>
            <person name="Bolger A."/>
            <person name="Scossa F."/>
            <person name="Bolger M.E."/>
            <person name="Lanz C."/>
            <person name="Maumus F."/>
            <person name="Tohge T."/>
            <person name="Quesneville H."/>
            <person name="Alseekh S."/>
            <person name="Sorensen I."/>
            <person name="Lichtenstein G."/>
            <person name="Fich E.A."/>
            <person name="Conte M."/>
            <person name="Keller H."/>
            <person name="Schneeberger K."/>
            <person name="Schwacke R."/>
            <person name="Ofner I."/>
            <person name="Vrebalov J."/>
            <person name="Xu Y."/>
            <person name="Osorio S."/>
            <person name="Aflitos S.A."/>
            <person name="Schijlen E."/>
            <person name="Jimenez-Gomez J.M."/>
            <person name="Ryngajllo M."/>
            <person name="Kimura S."/>
            <person name="Kumar R."/>
            <person name="Koenig D."/>
            <person name="Headland L.R."/>
            <person name="Maloof J.N."/>
            <person name="Sinha N."/>
            <person name="van Ham R.C."/>
            <person name="Lankhorst R.K."/>
            <person name="Mao L."/>
            <person name="Vogel A."/>
            <person name="Arsova B."/>
            <person name="Panstruga R."/>
            <person name="Fei Z."/>
            <person name="Rose J.K."/>
            <person name="Zamir D."/>
            <person name="Carrari F."/>
            <person name="Giovannoni J.J."/>
            <person name="Weigel D."/>
            <person name="Usadel B."/>
            <person name="Fernie A.R."/>
        </authorList>
    </citation>
    <scope>NUCLEOTIDE SEQUENCE [LARGE SCALE GENOMIC DNA]</scope>
    <source>
        <strain evidence="2">cv. LA0716</strain>
    </source>
</reference>
<feature type="domain" description="Reverse transcriptase zinc-binding" evidence="1">
    <location>
        <begin position="23"/>
        <end position="103"/>
    </location>
</feature>
<name>A0ABM1FQM9_SOLPN</name>
<dbReference type="InterPro" id="IPR026960">
    <property type="entry name" value="RVT-Znf"/>
</dbReference>
<protein>
    <submittedName>
        <fullName evidence="3">Uncharacterized protein LOC107006172</fullName>
    </submittedName>
</protein>
<organism evidence="2 3">
    <name type="scientific">Solanum pennellii</name>
    <name type="common">Tomato</name>
    <name type="synonym">Lycopersicon pennellii</name>
    <dbReference type="NCBI Taxonomy" id="28526"/>
    <lineage>
        <taxon>Eukaryota</taxon>
        <taxon>Viridiplantae</taxon>
        <taxon>Streptophyta</taxon>
        <taxon>Embryophyta</taxon>
        <taxon>Tracheophyta</taxon>
        <taxon>Spermatophyta</taxon>
        <taxon>Magnoliopsida</taxon>
        <taxon>eudicotyledons</taxon>
        <taxon>Gunneridae</taxon>
        <taxon>Pentapetalae</taxon>
        <taxon>asterids</taxon>
        <taxon>lamiids</taxon>
        <taxon>Solanales</taxon>
        <taxon>Solanaceae</taxon>
        <taxon>Solanoideae</taxon>
        <taxon>Solaneae</taxon>
        <taxon>Solanum</taxon>
        <taxon>Solanum subgen. Lycopersicon</taxon>
    </lineage>
</organism>
<sequence>MNAQQNVEQVQQLQRKNKGVIRLLYDHMMGDQQKPIWTCLMFNNAARPKAYFTMWIMMNQRLVTVDRLAQWGIEVEKTCVLCKNDEETAENLFIQCSFARRLWGRLLSWIGKQTDVPMTWEHFVQWCILHGKGKRTEAQKFKTIPAEGIYGLWMERNSRIFEHKSRNEDQLVKEIATKLLLEPLLD</sequence>
<evidence type="ECO:0000313" key="3">
    <source>
        <dbReference type="RefSeq" id="XP_015060281.1"/>
    </source>
</evidence>
<reference evidence="3" key="2">
    <citation type="submission" date="2025-08" db="UniProtKB">
        <authorList>
            <consortium name="RefSeq"/>
        </authorList>
    </citation>
    <scope>IDENTIFICATION</scope>
</reference>
<accession>A0ABM1FQM9</accession>
<dbReference type="Proteomes" id="UP000694930">
    <property type="component" value="Chromosome 12"/>
</dbReference>
<gene>
    <name evidence="3" type="primary">LOC107006172</name>
</gene>
<keyword evidence="2" id="KW-1185">Reference proteome</keyword>
<dbReference type="PANTHER" id="PTHR47746:SF74">
    <property type="entry name" value="RNA-DIRECTED DNA POLYMERASE (REVERSE TRANSCRIPTASE)-RELATED FAMILY PROTEIN-RELATED"/>
    <property type="match status" value="1"/>
</dbReference>
<proteinExistence type="predicted"/>
<evidence type="ECO:0000259" key="1">
    <source>
        <dbReference type="Pfam" id="PF13966"/>
    </source>
</evidence>